<dbReference type="EMBL" id="MU251265">
    <property type="protein sequence ID" value="KAG9251904.1"/>
    <property type="molecule type" value="Genomic_DNA"/>
</dbReference>
<dbReference type="AlphaFoldDB" id="A0A9P7ZGZ1"/>
<dbReference type="Proteomes" id="UP000887229">
    <property type="component" value="Unassembled WGS sequence"/>
</dbReference>
<sequence>MTLDISGINATSLHNVETWVRAYESLAEQGLASIGPSTQNAHEVLTDQLNDACKQLISRQTTYLQDSDEYSNYKLAAGVGGLVPFGKTIVSHAKGRKFAGMALRLHGLADTEGLKALHDAFIKAQSTNKDLACKLSLNAGAITLEHYLELGDSLAEDVAVDTASELVHMKPIIGQLISMTFAYKRMDDKLTSILEKSAEKATEVHRQLVIPTVVFDILNKNTKKAGRHAFKVSSIPAELFQFKDSSLADVTTKWLKEKGQEKCVKIAASHVAEKLAAAATT</sequence>
<gene>
    <name evidence="1" type="ORF">F5Z01DRAFT_676478</name>
</gene>
<organism evidence="1 2">
    <name type="scientific">Emericellopsis atlantica</name>
    <dbReference type="NCBI Taxonomy" id="2614577"/>
    <lineage>
        <taxon>Eukaryota</taxon>
        <taxon>Fungi</taxon>
        <taxon>Dikarya</taxon>
        <taxon>Ascomycota</taxon>
        <taxon>Pezizomycotina</taxon>
        <taxon>Sordariomycetes</taxon>
        <taxon>Hypocreomycetidae</taxon>
        <taxon>Hypocreales</taxon>
        <taxon>Bionectriaceae</taxon>
        <taxon>Emericellopsis</taxon>
    </lineage>
</organism>
<accession>A0A9P7ZGZ1</accession>
<dbReference type="GeneID" id="70296162"/>
<evidence type="ECO:0000313" key="2">
    <source>
        <dbReference type="Proteomes" id="UP000887229"/>
    </source>
</evidence>
<keyword evidence="2" id="KW-1185">Reference proteome</keyword>
<dbReference type="OrthoDB" id="5763814at2759"/>
<reference evidence="1" key="1">
    <citation type="journal article" date="2021" name="IMA Fungus">
        <title>Genomic characterization of three marine fungi, including Emericellopsis atlantica sp. nov. with signatures of a generalist lifestyle and marine biomass degradation.</title>
        <authorList>
            <person name="Hagestad O.C."/>
            <person name="Hou L."/>
            <person name="Andersen J.H."/>
            <person name="Hansen E.H."/>
            <person name="Altermark B."/>
            <person name="Li C."/>
            <person name="Kuhnert E."/>
            <person name="Cox R.J."/>
            <person name="Crous P.W."/>
            <person name="Spatafora J.W."/>
            <person name="Lail K."/>
            <person name="Amirebrahimi M."/>
            <person name="Lipzen A."/>
            <person name="Pangilinan J."/>
            <person name="Andreopoulos W."/>
            <person name="Hayes R.D."/>
            <person name="Ng V."/>
            <person name="Grigoriev I.V."/>
            <person name="Jackson S.A."/>
            <person name="Sutton T.D.S."/>
            <person name="Dobson A.D.W."/>
            <person name="Rama T."/>
        </authorList>
    </citation>
    <scope>NUCLEOTIDE SEQUENCE</scope>
    <source>
        <strain evidence="1">TS7</strain>
    </source>
</reference>
<dbReference type="RefSeq" id="XP_046115828.1">
    <property type="nucleotide sequence ID" value="XM_046265259.1"/>
</dbReference>
<evidence type="ECO:0000313" key="1">
    <source>
        <dbReference type="EMBL" id="KAG9251904.1"/>
    </source>
</evidence>
<protein>
    <submittedName>
        <fullName evidence="1">Uncharacterized protein</fullName>
    </submittedName>
</protein>
<comment type="caution">
    <text evidence="1">The sequence shown here is derived from an EMBL/GenBank/DDBJ whole genome shotgun (WGS) entry which is preliminary data.</text>
</comment>
<name>A0A9P7ZGZ1_9HYPO</name>
<proteinExistence type="predicted"/>